<dbReference type="InterPro" id="IPR027039">
    <property type="entry name" value="Crtac1"/>
</dbReference>
<dbReference type="Gene3D" id="2.130.10.130">
    <property type="entry name" value="Integrin alpha, N-terminal"/>
    <property type="match status" value="2"/>
</dbReference>
<dbReference type="PANTHER" id="PTHR16026:SF0">
    <property type="entry name" value="CARTILAGE ACIDIC PROTEIN 1"/>
    <property type="match status" value="1"/>
</dbReference>
<dbReference type="Pfam" id="PF07593">
    <property type="entry name" value="UnbV_ASPIC"/>
    <property type="match status" value="1"/>
</dbReference>
<gene>
    <name evidence="4" type="ORF">JIN87_20045</name>
</gene>
<evidence type="ECO:0000256" key="2">
    <source>
        <dbReference type="SAM" id="MobiDB-lite"/>
    </source>
</evidence>
<dbReference type="InterPro" id="IPR011519">
    <property type="entry name" value="UnbV_ASPIC"/>
</dbReference>
<dbReference type="InterPro" id="IPR013517">
    <property type="entry name" value="FG-GAP"/>
</dbReference>
<protein>
    <submittedName>
        <fullName evidence="4">CRTAC1 family protein</fullName>
    </submittedName>
</protein>
<keyword evidence="1" id="KW-0732">Signal</keyword>
<evidence type="ECO:0000259" key="3">
    <source>
        <dbReference type="Pfam" id="PF07593"/>
    </source>
</evidence>
<proteinExistence type="predicted"/>
<feature type="region of interest" description="Disordered" evidence="2">
    <location>
        <begin position="312"/>
        <end position="332"/>
    </location>
</feature>
<name>A0A934VT03_9BACT</name>
<reference evidence="4" key="1">
    <citation type="submission" date="2021-01" db="EMBL/GenBank/DDBJ databases">
        <title>Modified the classification status of verrucomicrobia.</title>
        <authorList>
            <person name="Feng X."/>
        </authorList>
    </citation>
    <scope>NUCLEOTIDE SEQUENCE</scope>
    <source>
        <strain evidence="4">KCTC 13126</strain>
    </source>
</reference>
<dbReference type="RefSeq" id="WP_200357400.1">
    <property type="nucleotide sequence ID" value="NZ_JAENIL010000042.1"/>
</dbReference>
<dbReference type="Pfam" id="PF13517">
    <property type="entry name" value="FG-GAP_3"/>
    <property type="match status" value="2"/>
</dbReference>
<keyword evidence="5" id="KW-1185">Reference proteome</keyword>
<dbReference type="AlphaFoldDB" id="A0A934VT03"/>
<feature type="domain" description="ASPIC/UnbV" evidence="3">
    <location>
        <begin position="694"/>
        <end position="758"/>
    </location>
</feature>
<evidence type="ECO:0000256" key="1">
    <source>
        <dbReference type="ARBA" id="ARBA00022729"/>
    </source>
</evidence>
<dbReference type="InterPro" id="IPR028994">
    <property type="entry name" value="Integrin_alpha_N"/>
</dbReference>
<dbReference type="Proteomes" id="UP000617628">
    <property type="component" value="Unassembled WGS sequence"/>
</dbReference>
<evidence type="ECO:0000313" key="5">
    <source>
        <dbReference type="Proteomes" id="UP000617628"/>
    </source>
</evidence>
<dbReference type="EMBL" id="JAENIL010000042">
    <property type="protein sequence ID" value="MBK1879188.1"/>
    <property type="molecule type" value="Genomic_DNA"/>
</dbReference>
<evidence type="ECO:0000313" key="4">
    <source>
        <dbReference type="EMBL" id="MBK1879188.1"/>
    </source>
</evidence>
<dbReference type="SUPFAM" id="SSF69318">
    <property type="entry name" value="Integrin alpha N-terminal domain"/>
    <property type="match status" value="1"/>
</dbReference>
<accession>A0A934VT03</accession>
<dbReference type="PANTHER" id="PTHR16026">
    <property type="entry name" value="CARTILAGE ACIDIC PROTEIN 1"/>
    <property type="match status" value="1"/>
</dbReference>
<organism evidence="4 5">
    <name type="scientific">Pelagicoccus mobilis</name>
    <dbReference type="NCBI Taxonomy" id="415221"/>
    <lineage>
        <taxon>Bacteria</taxon>
        <taxon>Pseudomonadati</taxon>
        <taxon>Verrucomicrobiota</taxon>
        <taxon>Opitutia</taxon>
        <taxon>Puniceicoccales</taxon>
        <taxon>Pelagicoccaceae</taxon>
        <taxon>Pelagicoccus</taxon>
    </lineage>
</organism>
<sequence length="764" mass="86278">MRPFHTVKKHCTSVALLLYASQAIYSQSLADLNADKQRLDSSVWQQEIEAQDYEEAFIRLWDSLRANEDAFPILKSFPFETLSWGEMKKSSQMEHGIFVSTFSDQPSQRITKAQWVAWLDAMKSSGFVLEMSEWHHKRFATNEEGIAESTVSCTLYAKHAAKQTRYLINAYIDVEWMPERNAEGYFPPRHLSLKKFEILNRPGAPLFENVGKLQIPPKQRGPIVAYDLNHDGFVDLVLPSANLIAWNSGDGFTTERISKQAAGNVRAAVLGDFDGDGRVDLMVEGTLSDKGNGKTGTGLYLFQGQESGRFSQSPQKIVTDPPIHVKGDTSLTSGDIDKDGDLDIWLSHYKEPYKGGSMPTPYYDSNDGHPSWLLINDGTGTRFTDETQQRGISEKQHRRAFSSSFFDYDNDSDLDLLVVADFAGIDLYQNDGHGIFSDVTESSIEHRHLFGMGHSIGDFNSDGMLDMYVIGMSSTTASRLHDMGAFREDAKDLSDMRIPMTYGNRLYYSNGDGTYSQPKLNDQIARTGWSWGVVTVDFDNDSKTEYYVANGHDSNTTSRDYCSSYWTDDIYRGSSDENPLYDSYFMEKLGFKEDNGISWNGFEKNFLWHEMSDGNFRNISYLGDVALEEDSRVVLAEDLNNDGKIDLLVDHNKPDWDEQTEGSTLSLFLNQFPTNNNWIGFRFKHAKGHLAPEGARITLSVNGRKKVAAIINGESYEGQSSPTRHFGLGDSESIDYVQIDWLNGESTRIESPDINRYHEVSMKR</sequence>
<comment type="caution">
    <text evidence="4">The sequence shown here is derived from an EMBL/GenBank/DDBJ whole genome shotgun (WGS) entry which is preliminary data.</text>
</comment>